<keyword evidence="6" id="KW-0547">Nucleotide-binding</keyword>
<dbReference type="AlphaFoldDB" id="A0A085V3I5"/>
<evidence type="ECO:0000256" key="3">
    <source>
        <dbReference type="ARBA" id="ARBA00012142"/>
    </source>
</evidence>
<keyword evidence="4" id="KW-0808">Transferase</keyword>
<dbReference type="InterPro" id="IPR015813">
    <property type="entry name" value="Pyrv/PenolPyrv_kinase-like_dom"/>
</dbReference>
<evidence type="ECO:0000256" key="7">
    <source>
        <dbReference type="ARBA" id="ARBA00022777"/>
    </source>
</evidence>
<evidence type="ECO:0000256" key="4">
    <source>
        <dbReference type="ARBA" id="ARBA00022679"/>
    </source>
</evidence>
<keyword evidence="7 13" id="KW-0418">Kinase</keyword>
<evidence type="ECO:0000313" key="14">
    <source>
        <dbReference type="Proteomes" id="UP000028643"/>
    </source>
</evidence>
<dbReference type="GO" id="GO:0016301">
    <property type="term" value="F:kinase activity"/>
    <property type="evidence" value="ECO:0007669"/>
    <property type="project" value="UniProtKB-KW"/>
</dbReference>
<evidence type="ECO:0000256" key="2">
    <source>
        <dbReference type="ARBA" id="ARBA00008663"/>
    </source>
</evidence>
<evidence type="ECO:0000259" key="12">
    <source>
        <dbReference type="Pfam" id="PF00224"/>
    </source>
</evidence>
<dbReference type="Proteomes" id="UP000028643">
    <property type="component" value="Unassembled WGS sequence"/>
</dbReference>
<dbReference type="GO" id="GO:0004743">
    <property type="term" value="F:pyruvate kinase activity"/>
    <property type="evidence" value="ECO:0007669"/>
    <property type="project" value="UniProtKB-EC"/>
</dbReference>
<keyword evidence="10" id="KW-0324">Glycolysis</keyword>
<keyword evidence="8" id="KW-0067">ATP-binding</keyword>
<sequence>MLYREALRHVVSASSQLAGCDGLVCLFAWLSHAFRVFAMTVIEPDFNVLDDRKIQAALRRLSFLRVKMEAAARAPIETMHLHPSYIESARNLLSYLALRRHDIRPLQHQLAELGLSSLGRCEANALASVDRVIEVLQRLTPGSAQAGERGTVLGEIGEHLLMAHADALFGGPGPERGVRIMVTMPSEAATEPQLVRDLLKAGMDCQRINCAHDDQATWLAMIENARSAADNSGKSCQVMMDLAGPKLRTGQILPGPAVLRIRPTKDLFGRTTTPARVWLGCSDEPHPDSAFALRLPGKWLTQLVVDDELVFSDARDSRRSLQVVEVAEEGCWVELRKTAYMIPGMALSLKKAKGRKKSARIINVPLQEQSIVLHEGDVLMLTADLDSGHPAVRDVESKVLTPASIGCTLPSVFHDVRPGEVIWFDDGKIGGKIQSVDDQALYVRITHAPGGARLKSDKGINLPESELKLDALSPDDIAALEFAARHADVVEMSFVNSPDDVKSLFTHLRRLNAEHLGVVLKIETRQGFENLAALLMAGMHSPRLGVMIARGDLAVENGFERTAELQEEILCICEAAHVPVIWATQVLETLAKTGAATRAEITDAAMGVRAECVMLNKGPHILDAIGTLDDLLLRMQAHRSKKRDLLRKLRIADQTVQIKRTSA</sequence>
<comment type="pathway">
    <text evidence="1">Carbohydrate degradation; glycolysis; pyruvate from D-glyceraldehyde 3-phosphate: step 5/5.</text>
</comment>
<organism evidence="13 14">
    <name type="scientific">Pseudomonas syringae</name>
    <dbReference type="NCBI Taxonomy" id="317"/>
    <lineage>
        <taxon>Bacteria</taxon>
        <taxon>Pseudomonadati</taxon>
        <taxon>Pseudomonadota</taxon>
        <taxon>Gammaproteobacteria</taxon>
        <taxon>Pseudomonadales</taxon>
        <taxon>Pseudomonadaceae</taxon>
        <taxon>Pseudomonas</taxon>
    </lineage>
</organism>
<reference evidence="13 14" key="1">
    <citation type="submission" date="2014-07" db="EMBL/GenBank/DDBJ databases">
        <title>Draft Genome Sequences of Environmental Pseudomonas syringae strains.</title>
        <authorList>
            <person name="Baltrus D.A."/>
            <person name="Berge O."/>
            <person name="Morris C."/>
        </authorList>
    </citation>
    <scope>NUCLEOTIDE SEQUENCE [LARGE SCALE GENOMIC DNA]</scope>
    <source>
        <strain evidence="13 14">CEB003</strain>
    </source>
</reference>
<dbReference type="EC" id="2.7.1.40" evidence="3"/>
<dbReference type="GO" id="GO:0000287">
    <property type="term" value="F:magnesium ion binding"/>
    <property type="evidence" value="ECO:0007669"/>
    <property type="project" value="InterPro"/>
</dbReference>
<dbReference type="Pfam" id="PF00224">
    <property type="entry name" value="PK"/>
    <property type="match status" value="2"/>
</dbReference>
<evidence type="ECO:0000256" key="11">
    <source>
        <dbReference type="ARBA" id="ARBA00023317"/>
    </source>
</evidence>
<gene>
    <name evidence="13" type="ORF">IV02_17890</name>
</gene>
<dbReference type="InterPro" id="IPR040442">
    <property type="entry name" value="Pyrv_kinase-like_dom_sf"/>
</dbReference>
<evidence type="ECO:0000256" key="9">
    <source>
        <dbReference type="ARBA" id="ARBA00022842"/>
    </source>
</evidence>
<dbReference type="Gene3D" id="3.20.20.60">
    <property type="entry name" value="Phosphoenolpyruvate-binding domains"/>
    <property type="match status" value="2"/>
</dbReference>
<evidence type="ECO:0000256" key="8">
    <source>
        <dbReference type="ARBA" id="ARBA00022840"/>
    </source>
</evidence>
<proteinExistence type="inferred from homology"/>
<dbReference type="InterPro" id="IPR015806">
    <property type="entry name" value="Pyrv_Knase_insert_dom_sf"/>
</dbReference>
<dbReference type="InterPro" id="IPR011037">
    <property type="entry name" value="Pyrv_Knase-like_insert_dom_sf"/>
</dbReference>
<dbReference type="GO" id="GO:0030955">
    <property type="term" value="F:potassium ion binding"/>
    <property type="evidence" value="ECO:0007669"/>
    <property type="project" value="InterPro"/>
</dbReference>
<dbReference type="PANTHER" id="PTHR11817">
    <property type="entry name" value="PYRUVATE KINASE"/>
    <property type="match status" value="1"/>
</dbReference>
<dbReference type="Gene3D" id="2.40.33.10">
    <property type="entry name" value="PK beta-barrel domain-like"/>
    <property type="match status" value="2"/>
</dbReference>
<name>A0A085V3I5_PSESX</name>
<evidence type="ECO:0000256" key="1">
    <source>
        <dbReference type="ARBA" id="ARBA00004997"/>
    </source>
</evidence>
<comment type="caution">
    <text evidence="13">The sequence shown here is derived from an EMBL/GenBank/DDBJ whole genome shotgun (WGS) entry which is preliminary data.</text>
</comment>
<accession>A0A085V3I5</accession>
<evidence type="ECO:0000313" key="13">
    <source>
        <dbReference type="EMBL" id="KFE49998.1"/>
    </source>
</evidence>
<dbReference type="GO" id="GO:0005524">
    <property type="term" value="F:ATP binding"/>
    <property type="evidence" value="ECO:0007669"/>
    <property type="project" value="UniProtKB-KW"/>
</dbReference>
<dbReference type="InterPro" id="IPR001697">
    <property type="entry name" value="Pyr_Knase"/>
</dbReference>
<dbReference type="SUPFAM" id="SSF51621">
    <property type="entry name" value="Phosphoenolpyruvate/pyruvate domain"/>
    <property type="match status" value="1"/>
</dbReference>
<dbReference type="NCBIfam" id="NF011314">
    <property type="entry name" value="PRK14725.1"/>
    <property type="match status" value="1"/>
</dbReference>
<dbReference type="UniPathway" id="UPA00109">
    <property type="reaction ID" value="UER00188"/>
</dbReference>
<evidence type="ECO:0000256" key="5">
    <source>
        <dbReference type="ARBA" id="ARBA00022723"/>
    </source>
</evidence>
<evidence type="ECO:0000256" key="10">
    <source>
        <dbReference type="ARBA" id="ARBA00023152"/>
    </source>
</evidence>
<evidence type="ECO:0000256" key="6">
    <source>
        <dbReference type="ARBA" id="ARBA00022741"/>
    </source>
</evidence>
<dbReference type="PATRIC" id="fig|317.174.peg.3654"/>
<keyword evidence="9" id="KW-0460">Magnesium</keyword>
<feature type="domain" description="Pyruvate kinase barrel" evidence="12">
    <location>
        <begin position="400"/>
        <end position="616"/>
    </location>
</feature>
<comment type="similarity">
    <text evidence="2">Belongs to the pyruvate kinase family.</text>
</comment>
<protein>
    <recommendedName>
        <fullName evidence="3">pyruvate kinase</fullName>
        <ecNumber evidence="3">2.7.1.40</ecNumber>
    </recommendedName>
</protein>
<dbReference type="EMBL" id="JPQT01000113">
    <property type="protein sequence ID" value="KFE49998.1"/>
    <property type="molecule type" value="Genomic_DNA"/>
</dbReference>
<keyword evidence="5" id="KW-0479">Metal-binding</keyword>
<feature type="domain" description="Pyruvate kinase barrel" evidence="12">
    <location>
        <begin position="178"/>
        <end position="264"/>
    </location>
</feature>
<keyword evidence="11 13" id="KW-0670">Pyruvate</keyword>
<dbReference type="SUPFAM" id="SSF50800">
    <property type="entry name" value="PK beta-barrel domain-like"/>
    <property type="match status" value="1"/>
</dbReference>
<dbReference type="InterPro" id="IPR015793">
    <property type="entry name" value="Pyrv_Knase_brl"/>
</dbReference>